<dbReference type="InterPro" id="IPR011335">
    <property type="entry name" value="Restrct_endonuc-II-like"/>
</dbReference>
<proteinExistence type="predicted"/>
<dbReference type="InterPro" id="IPR008538">
    <property type="entry name" value="Uma2"/>
</dbReference>
<name>A0AA95MZF4_9BACI</name>
<sequence length="172" mass="19697">MAWDGRWELIQGKAFNIAPAPSSNHQFIVGELFHSLRLYFENKECYVMVSPFDVFLSDNGDYDSINHVVQPDISVIGNNKQITRNGCNGAPALIIEVLSSSTALKDYNEKFNIYQQSGVKEYWIVDSANKIIHVHRRKDGYFSKRISFGSEDSLKSFLYDDLTIDLKEVFNM</sequence>
<evidence type="ECO:0000313" key="2">
    <source>
        <dbReference type="EMBL" id="WHY88953.1"/>
    </source>
</evidence>
<dbReference type="Gene3D" id="3.90.1570.10">
    <property type="entry name" value="tt1808, chain A"/>
    <property type="match status" value="1"/>
</dbReference>
<dbReference type="PANTHER" id="PTHR36558">
    <property type="entry name" value="GLR1098 PROTEIN"/>
    <property type="match status" value="1"/>
</dbReference>
<dbReference type="EMBL" id="CP126114">
    <property type="protein sequence ID" value="WHY88953.1"/>
    <property type="molecule type" value="Genomic_DNA"/>
</dbReference>
<dbReference type="GO" id="GO:0004519">
    <property type="term" value="F:endonuclease activity"/>
    <property type="evidence" value="ECO:0007669"/>
    <property type="project" value="UniProtKB-KW"/>
</dbReference>
<dbReference type="Pfam" id="PF05685">
    <property type="entry name" value="Uma2"/>
    <property type="match status" value="1"/>
</dbReference>
<dbReference type="KEGG" id="nnv:QNH39_05285"/>
<evidence type="ECO:0000313" key="3">
    <source>
        <dbReference type="Proteomes" id="UP001178288"/>
    </source>
</evidence>
<dbReference type="CDD" id="cd06260">
    <property type="entry name" value="DUF820-like"/>
    <property type="match status" value="1"/>
</dbReference>
<keyword evidence="2" id="KW-0540">Nuclease</keyword>
<dbReference type="SUPFAM" id="SSF52980">
    <property type="entry name" value="Restriction endonuclease-like"/>
    <property type="match status" value="1"/>
</dbReference>
<organism evidence="2 3">
    <name type="scientific">Neobacillus novalis</name>
    <dbReference type="NCBI Taxonomy" id="220687"/>
    <lineage>
        <taxon>Bacteria</taxon>
        <taxon>Bacillati</taxon>
        <taxon>Bacillota</taxon>
        <taxon>Bacilli</taxon>
        <taxon>Bacillales</taxon>
        <taxon>Bacillaceae</taxon>
        <taxon>Neobacillus</taxon>
    </lineage>
</organism>
<dbReference type="Proteomes" id="UP001178288">
    <property type="component" value="Chromosome"/>
</dbReference>
<accession>A0AA95MZF4</accession>
<dbReference type="AlphaFoldDB" id="A0AA95MZF4"/>
<keyword evidence="2" id="KW-0378">Hydrolase</keyword>
<gene>
    <name evidence="2" type="ORF">QNH39_05285</name>
</gene>
<evidence type="ECO:0000259" key="1">
    <source>
        <dbReference type="Pfam" id="PF05685"/>
    </source>
</evidence>
<dbReference type="InterPro" id="IPR012296">
    <property type="entry name" value="Nuclease_put_TT1808"/>
</dbReference>
<reference evidence="2" key="1">
    <citation type="submission" date="2023-05" db="EMBL/GenBank/DDBJ databases">
        <title>Comparative genomics of Bacillaceae isolates and their secondary metabolite potential.</title>
        <authorList>
            <person name="Song L."/>
            <person name="Nielsen L.J."/>
            <person name="Mohite O."/>
            <person name="Xu X."/>
            <person name="Weber T."/>
            <person name="Kovacs A.T."/>
        </authorList>
    </citation>
    <scope>NUCLEOTIDE SEQUENCE</scope>
    <source>
        <strain evidence="2">XLM17</strain>
    </source>
</reference>
<protein>
    <submittedName>
        <fullName evidence="2">Uma2 family endonuclease</fullName>
    </submittedName>
</protein>
<feature type="domain" description="Putative restriction endonuclease" evidence="1">
    <location>
        <begin position="4"/>
        <end position="155"/>
    </location>
</feature>
<dbReference type="RefSeq" id="WP_066096124.1">
    <property type="nucleotide sequence ID" value="NZ_CP126114.1"/>
</dbReference>
<keyword evidence="2" id="KW-0255">Endonuclease</keyword>
<keyword evidence="3" id="KW-1185">Reference proteome</keyword>
<dbReference type="PANTHER" id="PTHR36558:SF1">
    <property type="entry name" value="RESTRICTION ENDONUCLEASE DOMAIN-CONTAINING PROTEIN-RELATED"/>
    <property type="match status" value="1"/>
</dbReference>